<dbReference type="SUPFAM" id="SSF55961">
    <property type="entry name" value="Bet v1-like"/>
    <property type="match status" value="1"/>
</dbReference>
<sequence>MDRAANSLDIRIERTIQATPQAAYAAWLDPEVPGTPWNAAVKLIMECKPDGLFYARMSDTPHYGRFIELAQGRLISHSWMSPYTEGQETLVTVSFIAQGHDTLMVLVHTGLPGNANGEAHREGWSYFMDRFPLQFRAA</sequence>
<evidence type="ECO:0000256" key="1">
    <source>
        <dbReference type="ARBA" id="ARBA00006817"/>
    </source>
</evidence>
<dbReference type="RefSeq" id="WP_111196624.1">
    <property type="nucleotide sequence ID" value="NZ_QKVK01000002.1"/>
</dbReference>
<gene>
    <name evidence="3" type="ORF">DK847_05415</name>
</gene>
<dbReference type="Gene3D" id="3.30.530.20">
    <property type="match status" value="1"/>
</dbReference>
<keyword evidence="4" id="KW-1185">Reference proteome</keyword>
<comment type="caution">
    <text evidence="3">The sequence shown here is derived from an EMBL/GenBank/DDBJ whole genome shotgun (WGS) entry which is preliminary data.</text>
</comment>
<dbReference type="InterPro" id="IPR013538">
    <property type="entry name" value="ASHA1/2-like_C"/>
</dbReference>
<feature type="domain" description="Activator of Hsp90 ATPase homologue 1/2-like C-terminal" evidence="2">
    <location>
        <begin position="18"/>
        <end position="131"/>
    </location>
</feature>
<dbReference type="CDD" id="cd07814">
    <property type="entry name" value="SRPBCC_CalC_Aha1-like"/>
    <property type="match status" value="1"/>
</dbReference>
<evidence type="ECO:0000313" key="4">
    <source>
        <dbReference type="Proteomes" id="UP000248795"/>
    </source>
</evidence>
<evidence type="ECO:0000259" key="2">
    <source>
        <dbReference type="Pfam" id="PF08327"/>
    </source>
</evidence>
<name>A0A2W2BWP7_9HYPH</name>
<dbReference type="AlphaFoldDB" id="A0A2W2BWP7"/>
<dbReference type="Pfam" id="PF08327">
    <property type="entry name" value="AHSA1"/>
    <property type="match status" value="1"/>
</dbReference>
<dbReference type="Proteomes" id="UP000248795">
    <property type="component" value="Unassembled WGS sequence"/>
</dbReference>
<reference evidence="4" key="1">
    <citation type="submission" date="2018-06" db="EMBL/GenBank/DDBJ databases">
        <title>Aestuariibacter litoralis strain KCTC 52945T.</title>
        <authorList>
            <person name="Li X."/>
            <person name="Salam N."/>
            <person name="Li J.-L."/>
            <person name="Chen Y.-M."/>
            <person name="Yang Z.-W."/>
            <person name="Zhang L.-Y."/>
            <person name="Han M.-X."/>
            <person name="Xiao M."/>
            <person name="Li W.-J."/>
        </authorList>
    </citation>
    <scope>NUCLEOTIDE SEQUENCE [LARGE SCALE GENOMIC DNA]</scope>
    <source>
        <strain evidence="4">KCTC 52945</strain>
    </source>
</reference>
<accession>A0A2W2BWP7</accession>
<dbReference type="EMBL" id="QKVK01000002">
    <property type="protein sequence ID" value="PZF77866.1"/>
    <property type="molecule type" value="Genomic_DNA"/>
</dbReference>
<dbReference type="InterPro" id="IPR023393">
    <property type="entry name" value="START-like_dom_sf"/>
</dbReference>
<organism evidence="3 4">
    <name type="scientific">Aestuariivirga litoralis</name>
    <dbReference type="NCBI Taxonomy" id="2650924"/>
    <lineage>
        <taxon>Bacteria</taxon>
        <taxon>Pseudomonadati</taxon>
        <taxon>Pseudomonadota</taxon>
        <taxon>Alphaproteobacteria</taxon>
        <taxon>Hyphomicrobiales</taxon>
        <taxon>Aestuariivirgaceae</taxon>
        <taxon>Aestuariivirga</taxon>
    </lineage>
</organism>
<comment type="similarity">
    <text evidence="1">Belongs to the AHA1 family.</text>
</comment>
<protein>
    <submittedName>
        <fullName evidence="3">SRPBCC domain-containing protein</fullName>
    </submittedName>
</protein>
<proteinExistence type="inferred from homology"/>
<evidence type="ECO:0000313" key="3">
    <source>
        <dbReference type="EMBL" id="PZF77866.1"/>
    </source>
</evidence>